<accession>A0A4R3QS67</accession>
<dbReference type="AlphaFoldDB" id="A0A4R3QS67"/>
<evidence type="ECO:0000313" key="1">
    <source>
        <dbReference type="EMBL" id="TCU21356.1"/>
    </source>
</evidence>
<dbReference type="OrthoDB" id="9812089at2"/>
<name>A0A4R3QS67_9HYPH</name>
<keyword evidence="2" id="KW-1185">Reference proteome</keyword>
<gene>
    <name evidence="1" type="ORF">EV130_111213</name>
</gene>
<dbReference type="Proteomes" id="UP000295547">
    <property type="component" value="Unassembled WGS sequence"/>
</dbReference>
<proteinExistence type="predicted"/>
<comment type="caution">
    <text evidence="1">The sequence shown here is derived from an EMBL/GenBank/DDBJ whole genome shotgun (WGS) entry which is preliminary data.</text>
</comment>
<evidence type="ECO:0000313" key="2">
    <source>
        <dbReference type="Proteomes" id="UP000295547"/>
    </source>
</evidence>
<dbReference type="RefSeq" id="WP_132662102.1">
    <property type="nucleotide sequence ID" value="NZ_SMBJ01000011.1"/>
</dbReference>
<dbReference type="EMBL" id="SMBJ01000011">
    <property type="protein sequence ID" value="TCU21356.1"/>
    <property type="molecule type" value="Genomic_DNA"/>
</dbReference>
<sequence>MQALVASLSQDVYYEPGLIVAEGDFVAIHGRIRGWANVPQVVIDLFPRRRRQDEVPVTAARGGVPMFDPEEGTLQAQLATS</sequence>
<protein>
    <submittedName>
        <fullName evidence="1">Uncharacterized protein</fullName>
    </submittedName>
</protein>
<reference evidence="1 2" key="1">
    <citation type="submission" date="2019-03" db="EMBL/GenBank/DDBJ databases">
        <title>Genomic Encyclopedia of Type Strains, Phase IV (KMG-V): Genome sequencing to study the core and pangenomes of soil and plant-associated prokaryotes.</title>
        <authorList>
            <person name="Whitman W."/>
        </authorList>
    </citation>
    <scope>NUCLEOTIDE SEQUENCE [LARGE SCALE GENOMIC DNA]</scope>
    <source>
        <strain evidence="1 2">Gr42</strain>
    </source>
</reference>
<organism evidence="1 2">
    <name type="scientific">Rhizobium azibense</name>
    <dbReference type="NCBI Taxonomy" id="1136135"/>
    <lineage>
        <taxon>Bacteria</taxon>
        <taxon>Pseudomonadati</taxon>
        <taxon>Pseudomonadota</taxon>
        <taxon>Alphaproteobacteria</taxon>
        <taxon>Hyphomicrobiales</taxon>
        <taxon>Rhizobiaceae</taxon>
        <taxon>Rhizobium/Agrobacterium group</taxon>
        <taxon>Rhizobium</taxon>
    </lineage>
</organism>